<dbReference type="KEGG" id="dmi:Desmer_4052"/>
<keyword evidence="2" id="KW-1185">Reference proteome</keyword>
<protein>
    <submittedName>
        <fullName evidence="1">Uncharacterized protein</fullName>
    </submittedName>
</protein>
<dbReference type="HOGENOM" id="CLU_3364612_0_0_9"/>
<accession>J7J3N9</accession>
<sequence>MILELLGVVYHLHAMALEGIKDGSLKGHKKGGVKD</sequence>
<evidence type="ECO:0000313" key="1">
    <source>
        <dbReference type="EMBL" id="AFQ45883.1"/>
    </source>
</evidence>
<name>J7J3N9_DESMD</name>
<proteinExistence type="predicted"/>
<organism evidence="1 2">
    <name type="scientific">Desulfosporosinus meridiei (strain ATCC BAA-275 / DSM 13257 / KCTC 12902 / NCIMB 13706 / S10)</name>
    <dbReference type="NCBI Taxonomy" id="768704"/>
    <lineage>
        <taxon>Bacteria</taxon>
        <taxon>Bacillati</taxon>
        <taxon>Bacillota</taxon>
        <taxon>Clostridia</taxon>
        <taxon>Eubacteriales</taxon>
        <taxon>Desulfitobacteriaceae</taxon>
        <taxon>Desulfosporosinus</taxon>
    </lineage>
</organism>
<gene>
    <name evidence="1" type="ordered locus">Desmer_4052</name>
</gene>
<dbReference type="STRING" id="768704.Desmer_4052"/>
<dbReference type="EMBL" id="CP003629">
    <property type="protein sequence ID" value="AFQ45883.1"/>
    <property type="molecule type" value="Genomic_DNA"/>
</dbReference>
<evidence type="ECO:0000313" key="2">
    <source>
        <dbReference type="Proteomes" id="UP000005262"/>
    </source>
</evidence>
<reference evidence="1 2" key="1">
    <citation type="journal article" date="2012" name="J. Bacteriol.">
        <title>Complete genome sequences of Desulfosporosinus orientis DSM765T, Desulfosporosinus youngiae DSM17734T, Desulfosporosinus meridiei DSM13257T, and Desulfosporosinus acidiphilus DSM22704T.</title>
        <authorList>
            <person name="Pester M."/>
            <person name="Brambilla E."/>
            <person name="Alazard D."/>
            <person name="Rattei T."/>
            <person name="Weinmaier T."/>
            <person name="Han J."/>
            <person name="Lucas S."/>
            <person name="Lapidus A."/>
            <person name="Cheng J.F."/>
            <person name="Goodwin L."/>
            <person name="Pitluck S."/>
            <person name="Peters L."/>
            <person name="Ovchinnikova G."/>
            <person name="Teshima H."/>
            <person name="Detter J.C."/>
            <person name="Han C.S."/>
            <person name="Tapia R."/>
            <person name="Land M.L."/>
            <person name="Hauser L."/>
            <person name="Kyrpides N.C."/>
            <person name="Ivanova N.N."/>
            <person name="Pagani I."/>
            <person name="Huntmann M."/>
            <person name="Wei C.L."/>
            <person name="Davenport K.W."/>
            <person name="Daligault H."/>
            <person name="Chain P.S."/>
            <person name="Chen A."/>
            <person name="Mavromatis K."/>
            <person name="Markowitz V."/>
            <person name="Szeto E."/>
            <person name="Mikhailova N."/>
            <person name="Pati A."/>
            <person name="Wagner M."/>
            <person name="Woyke T."/>
            <person name="Ollivier B."/>
            <person name="Klenk H.P."/>
            <person name="Spring S."/>
            <person name="Loy A."/>
        </authorList>
    </citation>
    <scope>NUCLEOTIDE SEQUENCE [LARGE SCALE GENOMIC DNA]</scope>
    <source>
        <strain evidence="2">ATCC BAA-275 / DSM 13257 / NCIMB 13706 / S10</strain>
    </source>
</reference>
<dbReference type="Proteomes" id="UP000005262">
    <property type="component" value="Chromosome"/>
</dbReference>
<reference evidence="2" key="2">
    <citation type="submission" date="2012-08" db="EMBL/GenBank/DDBJ databases">
        <title>Finished genome of Desulfosporosinus meridiei DSM 13257.</title>
        <authorList>
            <person name="Huntemann M."/>
            <person name="Wei C.-L."/>
            <person name="Han J."/>
            <person name="Detter J.C."/>
            <person name="Han C."/>
            <person name="Davenport K."/>
            <person name="Daligault H."/>
            <person name="Erkkila T."/>
            <person name="Gu W."/>
            <person name="Munk A.C.C."/>
            <person name="Teshima H."/>
            <person name="Xu Y."/>
            <person name="Chain P."/>
            <person name="Tapia R."/>
            <person name="Chen A."/>
            <person name="Krypides N."/>
            <person name="Mavromatis K."/>
            <person name="Markowitz V."/>
            <person name="Szeto E."/>
            <person name="Ivanova N."/>
            <person name="Mikhailova N."/>
            <person name="Ovchinnikova G."/>
            <person name="Pagani I."/>
            <person name="Pati A."/>
            <person name="Goodwin L."/>
            <person name="Peters L."/>
            <person name="Pitluck S."/>
            <person name="Woyke T."/>
            <person name="Pester M."/>
            <person name="Spring S."/>
            <person name="Ollivier B."/>
            <person name="Rattei T."/>
            <person name="Klenk H.-P."/>
            <person name="Wagner M."/>
            <person name="Loy A."/>
        </authorList>
    </citation>
    <scope>NUCLEOTIDE SEQUENCE [LARGE SCALE GENOMIC DNA]</scope>
    <source>
        <strain evidence="2">ATCC BAA-275 / DSM 13257 / NCIMB 13706 / S10</strain>
    </source>
</reference>
<dbReference type="AlphaFoldDB" id="J7J3N9"/>